<dbReference type="AlphaFoldDB" id="A0A518DEK0"/>
<evidence type="ECO:0000256" key="3">
    <source>
        <dbReference type="SAM" id="MobiDB-lite"/>
    </source>
</evidence>
<organism evidence="6 7">
    <name type="scientific">Pirellulimonas nuda</name>
    <dbReference type="NCBI Taxonomy" id="2528009"/>
    <lineage>
        <taxon>Bacteria</taxon>
        <taxon>Pseudomonadati</taxon>
        <taxon>Planctomycetota</taxon>
        <taxon>Planctomycetia</taxon>
        <taxon>Pirellulales</taxon>
        <taxon>Lacipirellulaceae</taxon>
        <taxon>Pirellulimonas</taxon>
    </lineage>
</organism>
<dbReference type="PANTHER" id="PTHR42693:SF53">
    <property type="entry name" value="ENDO-4-O-SULFATASE"/>
    <property type="match status" value="1"/>
</dbReference>
<feature type="signal peptide" evidence="4">
    <location>
        <begin position="1"/>
        <end position="23"/>
    </location>
</feature>
<dbReference type="SUPFAM" id="SSF63446">
    <property type="entry name" value="Type I dockerin domain"/>
    <property type="match status" value="1"/>
</dbReference>
<dbReference type="GO" id="GO:0000272">
    <property type="term" value="P:polysaccharide catabolic process"/>
    <property type="evidence" value="ECO:0007669"/>
    <property type="project" value="InterPro"/>
</dbReference>
<dbReference type="GO" id="GO:0004065">
    <property type="term" value="F:arylsulfatase activity"/>
    <property type="evidence" value="ECO:0007669"/>
    <property type="project" value="UniProtKB-EC"/>
</dbReference>
<dbReference type="Pfam" id="PF00884">
    <property type="entry name" value="Sulfatase"/>
    <property type="match status" value="1"/>
</dbReference>
<feature type="chain" id="PRO_5022097585" evidence="4">
    <location>
        <begin position="24"/>
        <end position="587"/>
    </location>
</feature>
<dbReference type="InterPro" id="IPR017850">
    <property type="entry name" value="Alkaline_phosphatase_core_sf"/>
</dbReference>
<keyword evidence="2 6" id="KW-0378">Hydrolase</keyword>
<keyword evidence="4" id="KW-0732">Signal</keyword>
<dbReference type="InterPro" id="IPR036439">
    <property type="entry name" value="Dockerin_dom_sf"/>
</dbReference>
<dbReference type="OrthoDB" id="225685at2"/>
<evidence type="ECO:0000313" key="7">
    <source>
        <dbReference type="Proteomes" id="UP000317429"/>
    </source>
</evidence>
<proteinExistence type="inferred from homology"/>
<dbReference type="KEGG" id="pnd:Pla175_32580"/>
<protein>
    <submittedName>
        <fullName evidence="6">Arylsulfatase</fullName>
        <ecNumber evidence="6">3.1.6.1</ecNumber>
    </submittedName>
</protein>
<reference evidence="6 7" key="1">
    <citation type="submission" date="2019-02" db="EMBL/GenBank/DDBJ databases">
        <title>Deep-cultivation of Planctomycetes and their phenomic and genomic characterization uncovers novel biology.</title>
        <authorList>
            <person name="Wiegand S."/>
            <person name="Jogler M."/>
            <person name="Boedeker C."/>
            <person name="Pinto D."/>
            <person name="Vollmers J."/>
            <person name="Rivas-Marin E."/>
            <person name="Kohn T."/>
            <person name="Peeters S.H."/>
            <person name="Heuer A."/>
            <person name="Rast P."/>
            <person name="Oberbeckmann S."/>
            <person name="Bunk B."/>
            <person name="Jeske O."/>
            <person name="Meyerdierks A."/>
            <person name="Storesund J.E."/>
            <person name="Kallscheuer N."/>
            <person name="Luecker S."/>
            <person name="Lage O.M."/>
            <person name="Pohl T."/>
            <person name="Merkel B.J."/>
            <person name="Hornburger P."/>
            <person name="Mueller R.-W."/>
            <person name="Bruemmer F."/>
            <person name="Labrenz M."/>
            <person name="Spormann A.M."/>
            <person name="Op den Camp H."/>
            <person name="Overmann J."/>
            <person name="Amann R."/>
            <person name="Jetten M.S.M."/>
            <person name="Mascher T."/>
            <person name="Medema M.H."/>
            <person name="Devos D.P."/>
            <person name="Kaster A.-K."/>
            <person name="Ovreas L."/>
            <person name="Rohde M."/>
            <person name="Galperin M.Y."/>
            <person name="Jogler C."/>
        </authorList>
    </citation>
    <scope>NUCLEOTIDE SEQUENCE [LARGE SCALE GENOMIC DNA]</scope>
    <source>
        <strain evidence="6 7">Pla175</strain>
    </source>
</reference>
<dbReference type="EMBL" id="CP036291">
    <property type="protein sequence ID" value="QDU89862.1"/>
    <property type="molecule type" value="Genomic_DNA"/>
</dbReference>
<accession>A0A518DEK0</accession>
<dbReference type="InterPro" id="IPR050738">
    <property type="entry name" value="Sulfatase"/>
</dbReference>
<evidence type="ECO:0000259" key="5">
    <source>
        <dbReference type="Pfam" id="PF00884"/>
    </source>
</evidence>
<evidence type="ECO:0000256" key="1">
    <source>
        <dbReference type="ARBA" id="ARBA00008779"/>
    </source>
</evidence>
<comment type="similarity">
    <text evidence="1">Belongs to the sulfatase family.</text>
</comment>
<feature type="domain" description="Sulfatase N-terminal" evidence="5">
    <location>
        <begin position="29"/>
        <end position="414"/>
    </location>
</feature>
<evidence type="ECO:0000313" key="6">
    <source>
        <dbReference type="EMBL" id="QDU89862.1"/>
    </source>
</evidence>
<dbReference type="Gene3D" id="3.40.720.10">
    <property type="entry name" value="Alkaline Phosphatase, subunit A"/>
    <property type="match status" value="1"/>
</dbReference>
<evidence type="ECO:0000256" key="2">
    <source>
        <dbReference type="ARBA" id="ARBA00022801"/>
    </source>
</evidence>
<dbReference type="InterPro" id="IPR000917">
    <property type="entry name" value="Sulfatase_N"/>
</dbReference>
<dbReference type="PANTHER" id="PTHR42693">
    <property type="entry name" value="ARYLSULFATASE FAMILY MEMBER"/>
    <property type="match status" value="1"/>
</dbReference>
<keyword evidence="7" id="KW-1185">Reference proteome</keyword>
<feature type="region of interest" description="Disordered" evidence="3">
    <location>
        <begin position="563"/>
        <end position="587"/>
    </location>
</feature>
<dbReference type="Proteomes" id="UP000317429">
    <property type="component" value="Chromosome"/>
</dbReference>
<name>A0A518DEK0_9BACT</name>
<dbReference type="SUPFAM" id="SSF53649">
    <property type="entry name" value="Alkaline phosphatase-like"/>
    <property type="match status" value="1"/>
</dbReference>
<sequence length="587" mass="62751" precursor="true">MRLALLRCLTLSGVVALALPSTAAEPARPNIVYIFADDMGWGEGQFNNADSPIKTPNLNALAASGVNFTRHYSATVCSPSRSMLMTGLHTGHGSNDRNANIGAGLLPEEKTVADVLKSAGYATSIFGKWGWGGSGGSGELRPNPTIERAATLPQNKGFDEFYGYLNHGRAHSYQVDSLWTTVEPADDDNDGVDEIGEKYQPQSDHGLWLEKTGNNPANLHAAYTHDIVGLKSEAYVRDHAGKAEPFYMQVNYTIPHFDLDEIAAVGPLLNLEGEEIAPAGLGAYANAAGMNEKEQKHAAMVSRMDASIGSLVARLSDPDGDGDTSDSILENTVVIFSSDNGPTPEDGLGREGLLNLDLTAGLRGGKRDLFEGGIRSPLIVRWDAELGPDERGKTNATPTDLCDFMATAAELAGADAPAGIDGVSLASTLTGRGAPRPKKMIVSENFERSQTGNPTASWTIIRGDQKLIKLRDGEFRLYDLATDPTESKAIDLTDPTKNAQKKVLERAALLQGVGEDDDWYVANPAWAGPDLRHLTPGDYNLDGAVDAADYTVWRDTLGQKVPPYTGADGNGDGVVDQADSEVWKQAR</sequence>
<evidence type="ECO:0000256" key="4">
    <source>
        <dbReference type="SAM" id="SignalP"/>
    </source>
</evidence>
<dbReference type="EC" id="3.1.6.1" evidence="6"/>
<gene>
    <name evidence="6" type="primary">atsA_61</name>
    <name evidence="6" type="ORF">Pla175_32580</name>
</gene>
<dbReference type="RefSeq" id="WP_145287199.1">
    <property type="nucleotide sequence ID" value="NZ_CP036291.1"/>
</dbReference>
<dbReference type="Gene3D" id="1.10.1330.10">
    <property type="entry name" value="Dockerin domain"/>
    <property type="match status" value="1"/>
</dbReference>